<dbReference type="RefSeq" id="WP_051486470.1">
    <property type="nucleotide sequence ID" value="NZ_KK069989.1"/>
</dbReference>
<dbReference type="SUPFAM" id="SSF51735">
    <property type="entry name" value="NAD(P)-binding Rossmann-fold domains"/>
    <property type="match status" value="1"/>
</dbReference>
<dbReference type="InterPro" id="IPR050463">
    <property type="entry name" value="Gfo/Idh/MocA_oxidrdct_glycsds"/>
</dbReference>
<sequence>MSAVRVALVGTRGFGRVHFQGLQKQISEGLAELVGVVDVAEPEADVTAPWFLTLGELLEQLPGERAPEVVIIATPITTHMAMALEALAAGCHVLLEKPPVRSLAEHWQLLRAAREAGRSVQVGFQARGGGGIDRLRRIVRGGELGRVLRVTAYGAWQRDRAYYSRSRWAGLRRLGGERVADGVATNPLAHGVHAALTVAGIDRADQIAEVTTELRRAHDIEADDTTYLGILPAQADLPPVHCALVTTAPDQSDPWVEVVAERGRARLYYTADRAEIGPAQVVPSQIVPAGVAAADIGAAARREDYERISLVENLLRHVRDASVPLLCPLESTSAFTAVLDATQSVPDPTPIGPEHVTWVGEGPAAHPVVEDVEAWMTAALDSGAPFAEVGAPWGDASAVHRWSPRRVLRTQEIAGSEIAVLVDGSDIIPRSSPRPYLHPLRTLGGTVITDAHPADHDWHNGLGVVIQDVADVNFWGGRTYVEGAGYIWREDHGTIAHEAFEETSADGTAWTQRLRWRGPEPAADASAADVSAADASGGSAPSDGPGPRVELEETRTHVFAPVEGGWSVELTSQLRPVSAEAMELGSPGSHGREGGGYGGLFLRLAPLAEATVAVPGPDGGRLTGEDAVHGARAPWVELCGTAATGGRFAVRIEHLDEHDDPWFVRVAGYPGLGSAIAWDSPVTTTAEQPLTRAFRITVRDLP</sequence>
<protein>
    <submittedName>
        <fullName evidence="4">Oxidoreductase</fullName>
    </submittedName>
</protein>
<comment type="caution">
    <text evidence="4">The sequence shown here is derived from an EMBL/GenBank/DDBJ whole genome shotgun (WGS) entry which is preliminary data.</text>
</comment>
<dbReference type="Pfam" id="PF01408">
    <property type="entry name" value="GFO_IDH_MocA"/>
    <property type="match status" value="1"/>
</dbReference>
<dbReference type="eggNOG" id="COG0673">
    <property type="taxonomic scope" value="Bacteria"/>
</dbReference>
<dbReference type="GO" id="GO:0000166">
    <property type="term" value="F:nucleotide binding"/>
    <property type="evidence" value="ECO:0007669"/>
    <property type="project" value="InterPro"/>
</dbReference>
<dbReference type="PATRIC" id="fig|396014.3.peg.625"/>
<dbReference type="GO" id="GO:0016491">
    <property type="term" value="F:oxidoreductase activity"/>
    <property type="evidence" value="ECO:0007669"/>
    <property type="project" value="UniProtKB-KW"/>
</dbReference>
<feature type="region of interest" description="Disordered" evidence="2">
    <location>
        <begin position="518"/>
        <end position="550"/>
    </location>
</feature>
<dbReference type="STRING" id="396014.BF93_10570"/>
<evidence type="ECO:0000259" key="3">
    <source>
        <dbReference type="Pfam" id="PF01408"/>
    </source>
</evidence>
<name>Z9JWE9_9MICO</name>
<accession>Z9JWE9</accession>
<dbReference type="AlphaFoldDB" id="Z9JWE9"/>
<dbReference type="Gene3D" id="3.30.360.10">
    <property type="entry name" value="Dihydrodipicolinate Reductase, domain 2"/>
    <property type="match status" value="1"/>
</dbReference>
<reference evidence="4 5" key="1">
    <citation type="submission" date="2014-02" db="EMBL/GenBank/DDBJ databases">
        <title>Genome sequence of Brachybacterium phenoliresistens strain W13A50.</title>
        <authorList>
            <person name="Wang X."/>
        </authorList>
    </citation>
    <scope>NUCLEOTIDE SEQUENCE [LARGE SCALE GENOMIC DNA]</scope>
    <source>
        <strain evidence="4 5">W13A50</strain>
    </source>
</reference>
<feature type="compositionally biased region" description="Low complexity" evidence="2">
    <location>
        <begin position="519"/>
        <end position="547"/>
    </location>
</feature>
<dbReference type="InterPro" id="IPR029475">
    <property type="entry name" value="DUF6807"/>
</dbReference>
<evidence type="ECO:0000256" key="1">
    <source>
        <dbReference type="ARBA" id="ARBA00023002"/>
    </source>
</evidence>
<dbReference type="SUPFAM" id="SSF55347">
    <property type="entry name" value="Glyceraldehyde-3-phosphate dehydrogenase-like, C-terminal domain"/>
    <property type="match status" value="1"/>
</dbReference>
<evidence type="ECO:0000313" key="4">
    <source>
        <dbReference type="EMBL" id="EWS82087.1"/>
    </source>
</evidence>
<organism evidence="4 5">
    <name type="scientific">Brachybacterium phenoliresistens</name>
    <dbReference type="NCBI Taxonomy" id="396014"/>
    <lineage>
        <taxon>Bacteria</taxon>
        <taxon>Bacillati</taxon>
        <taxon>Actinomycetota</taxon>
        <taxon>Actinomycetes</taxon>
        <taxon>Micrococcales</taxon>
        <taxon>Dermabacteraceae</taxon>
        <taxon>Brachybacterium</taxon>
    </lineage>
</organism>
<dbReference type="Proteomes" id="UP000023067">
    <property type="component" value="Unassembled WGS sequence"/>
</dbReference>
<gene>
    <name evidence="4" type="ORF">BF93_10570</name>
</gene>
<evidence type="ECO:0000313" key="5">
    <source>
        <dbReference type="Proteomes" id="UP000023067"/>
    </source>
</evidence>
<dbReference type="PANTHER" id="PTHR43818">
    <property type="entry name" value="BCDNA.GH03377"/>
    <property type="match status" value="1"/>
</dbReference>
<dbReference type="EMBL" id="JDYK01000003">
    <property type="protein sequence ID" value="EWS82087.1"/>
    <property type="molecule type" value="Genomic_DNA"/>
</dbReference>
<dbReference type="Pfam" id="PF14100">
    <property type="entry name" value="DUF6807"/>
    <property type="match status" value="1"/>
</dbReference>
<dbReference type="InterPro" id="IPR000683">
    <property type="entry name" value="Gfo/Idh/MocA-like_OxRdtase_N"/>
</dbReference>
<keyword evidence="1" id="KW-0560">Oxidoreductase</keyword>
<evidence type="ECO:0000256" key="2">
    <source>
        <dbReference type="SAM" id="MobiDB-lite"/>
    </source>
</evidence>
<dbReference type="Gene3D" id="3.40.50.720">
    <property type="entry name" value="NAD(P)-binding Rossmann-like Domain"/>
    <property type="match status" value="1"/>
</dbReference>
<feature type="domain" description="Gfo/Idh/MocA-like oxidoreductase N-terminal" evidence="3">
    <location>
        <begin position="4"/>
        <end position="124"/>
    </location>
</feature>
<dbReference type="PANTHER" id="PTHR43818:SF11">
    <property type="entry name" value="BCDNA.GH03377"/>
    <property type="match status" value="1"/>
</dbReference>
<dbReference type="HOGENOM" id="CLU_432591_0_0_11"/>
<proteinExistence type="predicted"/>
<keyword evidence="5" id="KW-1185">Reference proteome</keyword>
<dbReference type="InterPro" id="IPR036291">
    <property type="entry name" value="NAD(P)-bd_dom_sf"/>
</dbReference>